<evidence type="ECO:0000256" key="2">
    <source>
        <dbReference type="ARBA" id="ARBA00004236"/>
    </source>
</evidence>
<dbReference type="PROSITE" id="PS50885">
    <property type="entry name" value="HAMP"/>
    <property type="match status" value="1"/>
</dbReference>
<evidence type="ECO:0000259" key="13">
    <source>
        <dbReference type="PROSITE" id="PS50109"/>
    </source>
</evidence>
<gene>
    <name evidence="15" type="ORF">EGT50_16615</name>
</gene>
<dbReference type="PANTHER" id="PTHR45436:SF5">
    <property type="entry name" value="SENSOR HISTIDINE KINASE TRCS"/>
    <property type="match status" value="1"/>
</dbReference>
<evidence type="ECO:0000313" key="15">
    <source>
        <dbReference type="EMBL" id="RVW00238.1"/>
    </source>
</evidence>
<dbReference type="InterPro" id="IPR003594">
    <property type="entry name" value="HATPase_dom"/>
</dbReference>
<dbReference type="InterPro" id="IPR050428">
    <property type="entry name" value="TCS_sensor_his_kinase"/>
</dbReference>
<dbReference type="PRINTS" id="PR00344">
    <property type="entry name" value="BCTRLSENSOR"/>
</dbReference>
<evidence type="ECO:0000313" key="16">
    <source>
        <dbReference type="Proteomes" id="UP000283479"/>
    </source>
</evidence>
<dbReference type="Proteomes" id="UP000283479">
    <property type="component" value="Unassembled WGS sequence"/>
</dbReference>
<comment type="subcellular location">
    <subcellularLocation>
        <location evidence="2">Cell membrane</location>
    </subcellularLocation>
</comment>
<dbReference type="SUPFAM" id="SSF158472">
    <property type="entry name" value="HAMP domain-like"/>
    <property type="match status" value="1"/>
</dbReference>
<dbReference type="EC" id="2.7.13.3" evidence="3"/>
<keyword evidence="7 15" id="KW-0418">Kinase</keyword>
<dbReference type="Pfam" id="PF00512">
    <property type="entry name" value="HisKA"/>
    <property type="match status" value="1"/>
</dbReference>
<proteinExistence type="predicted"/>
<organism evidence="15 16">
    <name type="scientific">Rhodococcus xishaensis</name>
    <dbReference type="NCBI Taxonomy" id="2487364"/>
    <lineage>
        <taxon>Bacteria</taxon>
        <taxon>Bacillati</taxon>
        <taxon>Actinomycetota</taxon>
        <taxon>Actinomycetes</taxon>
        <taxon>Mycobacteriales</taxon>
        <taxon>Nocardiaceae</taxon>
        <taxon>Rhodococcus</taxon>
    </lineage>
</organism>
<keyword evidence="4" id="KW-0597">Phosphoprotein</keyword>
<keyword evidence="6 12" id="KW-0812">Transmembrane</keyword>
<dbReference type="InterPro" id="IPR036097">
    <property type="entry name" value="HisK_dim/P_sf"/>
</dbReference>
<keyword evidence="10 12" id="KW-0472">Membrane</keyword>
<feature type="domain" description="Histidine kinase" evidence="13">
    <location>
        <begin position="249"/>
        <end position="459"/>
    </location>
</feature>
<comment type="caution">
    <text evidence="15">The sequence shown here is derived from an EMBL/GenBank/DDBJ whole genome shotgun (WGS) entry which is preliminary data.</text>
</comment>
<dbReference type="SUPFAM" id="SSF47384">
    <property type="entry name" value="Homodimeric domain of signal transducing histidine kinase"/>
    <property type="match status" value="1"/>
</dbReference>
<dbReference type="GO" id="GO:0005886">
    <property type="term" value="C:plasma membrane"/>
    <property type="evidence" value="ECO:0007669"/>
    <property type="project" value="UniProtKB-SubCell"/>
</dbReference>
<evidence type="ECO:0000256" key="11">
    <source>
        <dbReference type="SAM" id="MobiDB-lite"/>
    </source>
</evidence>
<evidence type="ECO:0000256" key="10">
    <source>
        <dbReference type="ARBA" id="ARBA00023136"/>
    </source>
</evidence>
<dbReference type="InterPro" id="IPR036890">
    <property type="entry name" value="HATPase_C_sf"/>
</dbReference>
<dbReference type="Pfam" id="PF02518">
    <property type="entry name" value="HATPase_c"/>
    <property type="match status" value="1"/>
</dbReference>
<evidence type="ECO:0000256" key="8">
    <source>
        <dbReference type="ARBA" id="ARBA00022989"/>
    </source>
</evidence>
<dbReference type="OrthoDB" id="9757990at2"/>
<keyword evidence="9" id="KW-0902">Two-component regulatory system</keyword>
<feature type="region of interest" description="Disordered" evidence="11">
    <location>
        <begin position="456"/>
        <end position="487"/>
    </location>
</feature>
<evidence type="ECO:0000256" key="3">
    <source>
        <dbReference type="ARBA" id="ARBA00012438"/>
    </source>
</evidence>
<evidence type="ECO:0000256" key="9">
    <source>
        <dbReference type="ARBA" id="ARBA00023012"/>
    </source>
</evidence>
<dbReference type="CDD" id="cd06225">
    <property type="entry name" value="HAMP"/>
    <property type="match status" value="1"/>
</dbReference>
<sequence>MSSVRRWSAPGLRGRVILSFAIGASLVSILLAASVFTISRSYMVAQREGSAERQTSIRAEYVRNVLDGTDLPPAAVVSDLDLPAESAVLVRRESQWFASEVGLAAEPVLAKLGGADVALDDGTVRRHVSLFGEPYLAIGVPLNDDGDVLFELSPLSELESALRILKLALVSCAVLTTLAGALLGLWASRKVLKPLHEVAGTAAQIAAGELDTRLTETRDTDLTTIVQAFNAMVDSLQLRIDRERRFFGDVSHELRTPLMTLITSVSVLGRHEQDLPDRSRRALVLINAELEHLRRLLDHLLALARAEAGLHKDQLEPLSLAELLEHTLRESKRPTDLLVVETDCVVDGRKLALERAFRNLMDNADKHGGGLVEISLREAGGMAVVVVDDAGPGVQDSERTRVFERFVTGNPSRKRTTGTGTGLGLALVAETVKAHDGRVRCIPRPGGGARFVVELPLPELGPDPADENPPTRRREAVAPRRASRLRT</sequence>
<dbReference type="InterPro" id="IPR005467">
    <property type="entry name" value="His_kinase_dom"/>
</dbReference>
<protein>
    <recommendedName>
        <fullName evidence="3">histidine kinase</fullName>
        <ecNumber evidence="3">2.7.13.3</ecNumber>
    </recommendedName>
</protein>
<name>A0A3S3DX83_9NOCA</name>
<reference evidence="15 16" key="1">
    <citation type="submission" date="2018-11" db="EMBL/GenBank/DDBJ databases">
        <title>Rhodococcus spongicola sp. nov. and Rhodococcus xishaensis sp. nov. from marine sponges.</title>
        <authorList>
            <person name="Li L."/>
            <person name="Lin H.W."/>
        </authorList>
    </citation>
    <scope>NUCLEOTIDE SEQUENCE [LARGE SCALE GENOMIC DNA]</scope>
    <source>
        <strain evidence="15 16">LHW51113</strain>
    </source>
</reference>
<accession>A0A3S3DX83</accession>
<dbReference type="InterPro" id="IPR004358">
    <property type="entry name" value="Sig_transdc_His_kin-like_C"/>
</dbReference>
<keyword evidence="5" id="KW-0808">Transferase</keyword>
<feature type="compositionally biased region" description="Basic and acidic residues" evidence="11">
    <location>
        <begin position="469"/>
        <end position="478"/>
    </location>
</feature>
<evidence type="ECO:0000256" key="7">
    <source>
        <dbReference type="ARBA" id="ARBA00022777"/>
    </source>
</evidence>
<dbReference type="EMBL" id="RKLO01000007">
    <property type="protein sequence ID" value="RVW00238.1"/>
    <property type="molecule type" value="Genomic_DNA"/>
</dbReference>
<dbReference type="SMART" id="SM00387">
    <property type="entry name" value="HATPase_c"/>
    <property type="match status" value="1"/>
</dbReference>
<dbReference type="Pfam" id="PF00672">
    <property type="entry name" value="HAMP"/>
    <property type="match status" value="1"/>
</dbReference>
<dbReference type="SMART" id="SM00388">
    <property type="entry name" value="HisKA"/>
    <property type="match status" value="1"/>
</dbReference>
<dbReference type="PROSITE" id="PS50109">
    <property type="entry name" value="HIS_KIN"/>
    <property type="match status" value="1"/>
</dbReference>
<feature type="transmembrane region" description="Helical" evidence="12">
    <location>
        <begin position="16"/>
        <end position="38"/>
    </location>
</feature>
<evidence type="ECO:0000256" key="1">
    <source>
        <dbReference type="ARBA" id="ARBA00000085"/>
    </source>
</evidence>
<comment type="catalytic activity">
    <reaction evidence="1">
        <text>ATP + protein L-histidine = ADP + protein N-phospho-L-histidine.</text>
        <dbReference type="EC" id="2.7.13.3"/>
    </reaction>
</comment>
<feature type="transmembrane region" description="Helical" evidence="12">
    <location>
        <begin position="167"/>
        <end position="187"/>
    </location>
</feature>
<dbReference type="Gene3D" id="1.10.287.130">
    <property type="match status" value="1"/>
</dbReference>
<dbReference type="SMART" id="SM00304">
    <property type="entry name" value="HAMP"/>
    <property type="match status" value="1"/>
</dbReference>
<evidence type="ECO:0000256" key="12">
    <source>
        <dbReference type="SAM" id="Phobius"/>
    </source>
</evidence>
<dbReference type="SUPFAM" id="SSF55874">
    <property type="entry name" value="ATPase domain of HSP90 chaperone/DNA topoisomerase II/histidine kinase"/>
    <property type="match status" value="1"/>
</dbReference>
<dbReference type="Gene3D" id="6.10.340.10">
    <property type="match status" value="1"/>
</dbReference>
<keyword evidence="16" id="KW-1185">Reference proteome</keyword>
<feature type="domain" description="HAMP" evidence="14">
    <location>
        <begin position="189"/>
        <end position="241"/>
    </location>
</feature>
<dbReference type="CDD" id="cd00075">
    <property type="entry name" value="HATPase"/>
    <property type="match status" value="1"/>
</dbReference>
<evidence type="ECO:0000259" key="14">
    <source>
        <dbReference type="PROSITE" id="PS50885"/>
    </source>
</evidence>
<keyword evidence="8 12" id="KW-1133">Transmembrane helix</keyword>
<dbReference type="AlphaFoldDB" id="A0A3S3DX83"/>
<dbReference type="GO" id="GO:0000155">
    <property type="term" value="F:phosphorelay sensor kinase activity"/>
    <property type="evidence" value="ECO:0007669"/>
    <property type="project" value="InterPro"/>
</dbReference>
<dbReference type="Gene3D" id="3.30.565.10">
    <property type="entry name" value="Histidine kinase-like ATPase, C-terminal domain"/>
    <property type="match status" value="1"/>
</dbReference>
<evidence type="ECO:0000256" key="5">
    <source>
        <dbReference type="ARBA" id="ARBA00022679"/>
    </source>
</evidence>
<dbReference type="InterPro" id="IPR003661">
    <property type="entry name" value="HisK_dim/P_dom"/>
</dbReference>
<dbReference type="PANTHER" id="PTHR45436">
    <property type="entry name" value="SENSOR HISTIDINE KINASE YKOH"/>
    <property type="match status" value="1"/>
</dbReference>
<dbReference type="CDD" id="cd00082">
    <property type="entry name" value="HisKA"/>
    <property type="match status" value="1"/>
</dbReference>
<evidence type="ECO:0000256" key="6">
    <source>
        <dbReference type="ARBA" id="ARBA00022692"/>
    </source>
</evidence>
<evidence type="ECO:0000256" key="4">
    <source>
        <dbReference type="ARBA" id="ARBA00022553"/>
    </source>
</evidence>
<dbReference type="InterPro" id="IPR003660">
    <property type="entry name" value="HAMP_dom"/>
</dbReference>